<feature type="transmembrane region" description="Helical" evidence="2">
    <location>
        <begin position="357"/>
        <end position="378"/>
    </location>
</feature>
<evidence type="ECO:0000313" key="3">
    <source>
        <dbReference type="EMBL" id="TCM82699.1"/>
    </source>
</evidence>
<evidence type="ECO:0000256" key="2">
    <source>
        <dbReference type="SAM" id="Phobius"/>
    </source>
</evidence>
<dbReference type="Pfam" id="PF05940">
    <property type="entry name" value="NnrS"/>
    <property type="match status" value="1"/>
</dbReference>
<dbReference type="AlphaFoldDB" id="A0A4R1YSR6"/>
<keyword evidence="2" id="KW-0812">Transmembrane</keyword>
<dbReference type="Proteomes" id="UP000295277">
    <property type="component" value="Unassembled WGS sequence"/>
</dbReference>
<keyword evidence="2" id="KW-1133">Transmembrane helix</keyword>
<sequence length="496" mass="50970">MPDLDITPQTGRGRDAGGRGGMARIASGRLYRDMWLSPNRPFFALSALWAVIAILVWHVGLRLGLPVPSLGTTTLWHAHEMTVGVGGAAMAAYFLTVMPSWTGARRVTGWPLIGLVALWALARLAALLAETLPLPLVLAPGLAFYALFTGLYLRAIVSQRRWDRWAVPAVIAFLGLADAAFVATALGALPWPGEAEMTRVLVLFFATKVSVIAGNMAPAFTAGWLAPRGGPLPRIDPLASRIGLALMLLAFPLTLAGPTEAAAAVLIAAGAAQLWRIRRWKSLAAARYAPALMLHLAFAWLPLGLVLTGLAALLPTPWREADAIHALMMGAMAGLAMSIASRAAARREGGALRIGPVLGGAFALIWAAAGLRLAAPLMPATYEPLLDAAAAVWCAGWGMFLVAYVPGLRGPVANPVFNVGGHGHGKGPAIVPLAAIAPAHAPTRGDACTQGACGGGGHGHGRGGGCGGGCGCGGHGHGSDSGRGAARGPGLVLPKV</sequence>
<gene>
    <name evidence="3" type="ORF">EV216_11563</name>
</gene>
<evidence type="ECO:0000313" key="4">
    <source>
        <dbReference type="Proteomes" id="UP000295277"/>
    </source>
</evidence>
<feature type="transmembrane region" description="Helical" evidence="2">
    <location>
        <begin position="42"/>
        <end position="61"/>
    </location>
</feature>
<feature type="transmembrane region" description="Helical" evidence="2">
    <location>
        <begin position="326"/>
        <end position="345"/>
    </location>
</feature>
<dbReference type="RefSeq" id="WP_132695553.1">
    <property type="nucleotide sequence ID" value="NZ_SLVM01000015.1"/>
</dbReference>
<feature type="region of interest" description="Disordered" evidence="1">
    <location>
        <begin position="1"/>
        <end position="20"/>
    </location>
</feature>
<feature type="transmembrane region" description="Helical" evidence="2">
    <location>
        <begin position="81"/>
        <end position="98"/>
    </location>
</feature>
<name>A0A4R1YSR6_9RHOB</name>
<reference evidence="3 4" key="1">
    <citation type="submission" date="2019-03" db="EMBL/GenBank/DDBJ databases">
        <title>Genomic Encyclopedia of Type Strains, Phase IV (KMG-IV): sequencing the most valuable type-strain genomes for metagenomic binning, comparative biology and taxonomic classification.</title>
        <authorList>
            <person name="Goeker M."/>
        </authorList>
    </citation>
    <scope>NUCLEOTIDE SEQUENCE [LARGE SCALE GENOMIC DNA]</scope>
    <source>
        <strain evidence="3 4">DSM 21153</strain>
    </source>
</reference>
<dbReference type="EMBL" id="SLVM01000015">
    <property type="protein sequence ID" value="TCM82699.1"/>
    <property type="molecule type" value="Genomic_DNA"/>
</dbReference>
<dbReference type="OrthoDB" id="9770040at2"/>
<feature type="transmembrane region" description="Helical" evidence="2">
    <location>
        <begin position="165"/>
        <end position="189"/>
    </location>
</feature>
<keyword evidence="4" id="KW-1185">Reference proteome</keyword>
<protein>
    <submittedName>
        <fullName evidence="3">Uncharacterized protein involved in response to NO</fullName>
    </submittedName>
</protein>
<comment type="caution">
    <text evidence="3">The sequence shown here is derived from an EMBL/GenBank/DDBJ whole genome shotgun (WGS) entry which is preliminary data.</text>
</comment>
<feature type="transmembrane region" description="Helical" evidence="2">
    <location>
        <begin position="110"/>
        <end position="128"/>
    </location>
</feature>
<organism evidence="3 4">
    <name type="scientific">Rhodovulum steppense</name>
    <dbReference type="NCBI Taxonomy" id="540251"/>
    <lineage>
        <taxon>Bacteria</taxon>
        <taxon>Pseudomonadati</taxon>
        <taxon>Pseudomonadota</taxon>
        <taxon>Alphaproteobacteria</taxon>
        <taxon>Rhodobacterales</taxon>
        <taxon>Paracoccaceae</taxon>
        <taxon>Rhodovulum</taxon>
    </lineage>
</organism>
<proteinExistence type="predicted"/>
<keyword evidence="2" id="KW-0472">Membrane</keyword>
<feature type="transmembrane region" description="Helical" evidence="2">
    <location>
        <begin position="384"/>
        <end position="405"/>
    </location>
</feature>
<dbReference type="InterPro" id="IPR010266">
    <property type="entry name" value="NnrS"/>
</dbReference>
<feature type="transmembrane region" description="Helical" evidence="2">
    <location>
        <begin position="289"/>
        <end position="314"/>
    </location>
</feature>
<feature type="transmembrane region" description="Helical" evidence="2">
    <location>
        <begin position="134"/>
        <end position="153"/>
    </location>
</feature>
<evidence type="ECO:0000256" key="1">
    <source>
        <dbReference type="SAM" id="MobiDB-lite"/>
    </source>
</evidence>
<accession>A0A4R1YSR6</accession>